<dbReference type="Pfam" id="PF00005">
    <property type="entry name" value="ABC_tran"/>
    <property type="match status" value="2"/>
</dbReference>
<dbReference type="CDD" id="cd03221">
    <property type="entry name" value="ABCF_EF-3"/>
    <property type="match status" value="1"/>
</dbReference>
<dbReference type="OrthoDB" id="9762369at2"/>
<evidence type="ECO:0000256" key="1">
    <source>
        <dbReference type="ARBA" id="ARBA00022741"/>
    </source>
</evidence>
<dbReference type="RefSeq" id="WP_027828945.1">
    <property type="nucleotide sequence ID" value="NZ_AUEH01000034.1"/>
</dbReference>
<comment type="caution">
    <text evidence="5">The sequence shown here is derived from an EMBL/GenBank/DDBJ whole genome shotgun (WGS) entry which is preliminary data.</text>
</comment>
<evidence type="ECO:0000313" key="5">
    <source>
        <dbReference type="EMBL" id="KRM26024.1"/>
    </source>
</evidence>
<dbReference type="EMBL" id="AZFW01000091">
    <property type="protein sequence ID" value="KRM26024.1"/>
    <property type="molecule type" value="Genomic_DNA"/>
</dbReference>
<accession>A0A0R1X7B0</accession>
<organism evidence="5 6">
    <name type="scientific">Schleiferilactobacillus harbinensis DSM 16991</name>
    <dbReference type="NCBI Taxonomy" id="1122147"/>
    <lineage>
        <taxon>Bacteria</taxon>
        <taxon>Bacillati</taxon>
        <taxon>Bacillota</taxon>
        <taxon>Bacilli</taxon>
        <taxon>Lactobacillales</taxon>
        <taxon>Lactobacillaceae</taxon>
        <taxon>Schleiferilactobacillus</taxon>
    </lineage>
</organism>
<evidence type="ECO:0000313" key="6">
    <source>
        <dbReference type="Proteomes" id="UP000050949"/>
    </source>
</evidence>
<dbReference type="InterPro" id="IPR003593">
    <property type="entry name" value="AAA+_ATPase"/>
</dbReference>
<name>A0A0R1X7B0_9LACO</name>
<reference evidence="5 6" key="1">
    <citation type="journal article" date="2015" name="Genome Announc.">
        <title>Expanding the biotechnology potential of lactobacilli through comparative genomics of 213 strains and associated genera.</title>
        <authorList>
            <person name="Sun Z."/>
            <person name="Harris H.M."/>
            <person name="McCann A."/>
            <person name="Guo C."/>
            <person name="Argimon S."/>
            <person name="Zhang W."/>
            <person name="Yang X."/>
            <person name="Jeffery I.B."/>
            <person name="Cooney J.C."/>
            <person name="Kagawa T.F."/>
            <person name="Liu W."/>
            <person name="Song Y."/>
            <person name="Salvetti E."/>
            <person name="Wrobel A."/>
            <person name="Rasinkangas P."/>
            <person name="Parkhill J."/>
            <person name="Rea M.C."/>
            <person name="O'Sullivan O."/>
            <person name="Ritari J."/>
            <person name="Douillard F.P."/>
            <person name="Paul Ross R."/>
            <person name="Yang R."/>
            <person name="Briner A.E."/>
            <person name="Felis G.E."/>
            <person name="de Vos W.M."/>
            <person name="Barrangou R."/>
            <person name="Klaenhammer T.R."/>
            <person name="Caufield P.W."/>
            <person name="Cui Y."/>
            <person name="Zhang H."/>
            <person name="O'Toole P.W."/>
        </authorList>
    </citation>
    <scope>NUCLEOTIDE SEQUENCE [LARGE SCALE GENOMIC DNA]</scope>
    <source>
        <strain evidence="5 6">DSM 16991</strain>
    </source>
</reference>
<dbReference type="eggNOG" id="COG0488">
    <property type="taxonomic scope" value="Bacteria"/>
</dbReference>
<proteinExistence type="predicted"/>
<keyword evidence="1" id="KW-0547">Nucleotide-binding</keyword>
<evidence type="ECO:0000256" key="3">
    <source>
        <dbReference type="SAM" id="Coils"/>
    </source>
</evidence>
<dbReference type="AlphaFoldDB" id="A0A0R1X7B0"/>
<dbReference type="InterPro" id="IPR027417">
    <property type="entry name" value="P-loop_NTPase"/>
</dbReference>
<feature type="domain" description="ABC transporter" evidence="4">
    <location>
        <begin position="306"/>
        <end position="490"/>
    </location>
</feature>
<sequence>MGTIQIQHLTFGYPDQETPLLSDLSVAFDASWHLGLVGRNGRGKTTLLHLLMGDLQPSQGTITTDLAFHYFPQPLPAQADTMTVSAVLLAISAAEPWQWQVEMQDLGLPLTILDQPFGTLSGGEQTKVLLAELFSAPAGFALIDEPTNHLDTQGRAQTARYLRQKQGFIVVSHDPGFLNDTTDHTLAIEKKQVALYQGNYGVWHREKTAADEREAAEQGQLKKEIKRLTVAERQRESWSNKTEAKVSASADRGFVSHRAAKMMRKAKNLERRNTTAIADKEALLKNVDEVEPLRVPYTPWREPVVLRANAVTVRLAERQLFQPVSFTLNRGDRLQIQGPNGIGKSSLIHALLGQLPTSAVQGAFQIPQGLSLAYLPQTFADPDKLLEAVGPDALKDQTILYWLHKMGMPRPRFLVPVSHWSMGEKKKLLLAAALQKPGNVLIWDEPTNYLDVDTRNQLLAGVQKSNATMIIIDHDREFTDTVCNRRLALVR</sequence>
<dbReference type="NCBIfam" id="NF000355">
    <property type="entry name" value="ribo_prot_ABC_F"/>
    <property type="match status" value="1"/>
</dbReference>
<dbReference type="InterPro" id="IPR017871">
    <property type="entry name" value="ABC_transporter-like_CS"/>
</dbReference>
<dbReference type="PANTHER" id="PTHR42855">
    <property type="entry name" value="ABC TRANSPORTER ATP-BINDING SUBUNIT"/>
    <property type="match status" value="1"/>
</dbReference>
<evidence type="ECO:0000256" key="2">
    <source>
        <dbReference type="ARBA" id="ARBA00022840"/>
    </source>
</evidence>
<dbReference type="Proteomes" id="UP000050949">
    <property type="component" value="Unassembled WGS sequence"/>
</dbReference>
<dbReference type="InterPro" id="IPR051309">
    <property type="entry name" value="ABCF_ATPase"/>
</dbReference>
<dbReference type="SMART" id="SM00382">
    <property type="entry name" value="AAA"/>
    <property type="match status" value="2"/>
</dbReference>
<dbReference type="SUPFAM" id="SSF52540">
    <property type="entry name" value="P-loop containing nucleoside triphosphate hydrolases"/>
    <property type="match status" value="2"/>
</dbReference>
<protein>
    <submittedName>
        <fullName evidence="5">ABC transporter, ATP-binding protein</fullName>
    </submittedName>
</protein>
<dbReference type="GO" id="GO:0005524">
    <property type="term" value="F:ATP binding"/>
    <property type="evidence" value="ECO:0007669"/>
    <property type="project" value="UniProtKB-KW"/>
</dbReference>
<dbReference type="PROSITE" id="PS00211">
    <property type="entry name" value="ABC_TRANSPORTER_1"/>
    <property type="match status" value="1"/>
</dbReference>
<dbReference type="Gene3D" id="3.40.50.300">
    <property type="entry name" value="P-loop containing nucleotide triphosphate hydrolases"/>
    <property type="match status" value="2"/>
</dbReference>
<feature type="coiled-coil region" evidence="3">
    <location>
        <begin position="221"/>
        <end position="286"/>
    </location>
</feature>
<dbReference type="PROSITE" id="PS50893">
    <property type="entry name" value="ABC_TRANSPORTER_2"/>
    <property type="match status" value="2"/>
</dbReference>
<dbReference type="GO" id="GO:0016887">
    <property type="term" value="F:ATP hydrolysis activity"/>
    <property type="evidence" value="ECO:0007669"/>
    <property type="project" value="InterPro"/>
</dbReference>
<evidence type="ECO:0000259" key="4">
    <source>
        <dbReference type="PROSITE" id="PS50893"/>
    </source>
</evidence>
<keyword evidence="3" id="KW-0175">Coiled coil</keyword>
<dbReference type="PANTHER" id="PTHR42855:SF2">
    <property type="entry name" value="DRUG RESISTANCE ABC TRANSPORTER,ATP-BINDING PROTEIN"/>
    <property type="match status" value="1"/>
</dbReference>
<feature type="domain" description="ABC transporter" evidence="4">
    <location>
        <begin position="4"/>
        <end position="215"/>
    </location>
</feature>
<keyword evidence="2 5" id="KW-0067">ATP-binding</keyword>
<dbReference type="PATRIC" id="fig|1122147.4.peg.344"/>
<dbReference type="InterPro" id="IPR003439">
    <property type="entry name" value="ABC_transporter-like_ATP-bd"/>
</dbReference>
<gene>
    <name evidence="5" type="ORF">FC91_GL000331</name>
</gene>